<dbReference type="STRING" id="1855383.SAMN05216548_10338"/>
<evidence type="ECO:0000313" key="6">
    <source>
        <dbReference type="Proteomes" id="UP000199647"/>
    </source>
</evidence>
<dbReference type="AlphaFoldDB" id="A0A1H9E3Q8"/>
<keyword evidence="2" id="KW-0378">Hydrolase</keyword>
<dbReference type="InterPro" id="IPR052708">
    <property type="entry name" value="PxpC"/>
</dbReference>
<evidence type="ECO:0000259" key="4">
    <source>
        <dbReference type="SMART" id="SM00797"/>
    </source>
</evidence>
<dbReference type="SUPFAM" id="SSF50891">
    <property type="entry name" value="Cyclophilin-like"/>
    <property type="match status" value="1"/>
</dbReference>
<dbReference type="NCBIfam" id="TIGR00724">
    <property type="entry name" value="urea_amlyse_rel"/>
    <property type="match status" value="1"/>
</dbReference>
<keyword evidence="6" id="KW-1185">Reference proteome</keyword>
<protein>
    <submittedName>
        <fullName evidence="5">Biotin-dependent carboxylase uncharacterized domain-containing protein</fullName>
    </submittedName>
</protein>
<dbReference type="InterPro" id="IPR029000">
    <property type="entry name" value="Cyclophilin-like_dom_sf"/>
</dbReference>
<evidence type="ECO:0000256" key="1">
    <source>
        <dbReference type="ARBA" id="ARBA00022741"/>
    </source>
</evidence>
<organism evidence="5 6">
    <name type="scientific">Faunimonas pinastri</name>
    <dbReference type="NCBI Taxonomy" id="1855383"/>
    <lineage>
        <taxon>Bacteria</taxon>
        <taxon>Pseudomonadati</taxon>
        <taxon>Pseudomonadota</taxon>
        <taxon>Alphaproteobacteria</taxon>
        <taxon>Hyphomicrobiales</taxon>
        <taxon>Afifellaceae</taxon>
        <taxon>Faunimonas</taxon>
    </lineage>
</organism>
<dbReference type="PANTHER" id="PTHR43309:SF3">
    <property type="entry name" value="5-OXOPROLINASE SUBUNIT C"/>
    <property type="match status" value="1"/>
</dbReference>
<gene>
    <name evidence="5" type="ORF">SAMN05216548_10338</name>
</gene>
<dbReference type="SMART" id="SM00797">
    <property type="entry name" value="AHS2"/>
    <property type="match status" value="1"/>
</dbReference>
<dbReference type="InterPro" id="IPR003778">
    <property type="entry name" value="CT_A_B"/>
</dbReference>
<keyword evidence="3" id="KW-0067">ATP-binding</keyword>
<proteinExistence type="predicted"/>
<dbReference type="PANTHER" id="PTHR43309">
    <property type="entry name" value="5-OXOPROLINASE SUBUNIT C"/>
    <property type="match status" value="1"/>
</dbReference>
<dbReference type="Gene3D" id="2.40.100.10">
    <property type="entry name" value="Cyclophilin-like"/>
    <property type="match status" value="1"/>
</dbReference>
<dbReference type="EMBL" id="FOFG01000003">
    <property type="protein sequence ID" value="SEQ19558.1"/>
    <property type="molecule type" value="Genomic_DNA"/>
</dbReference>
<sequence>MIEVIESTALVTVQDLGRTGSFRYGVPQSGAMDALALATGNSMLGNAADAAGIEIPMSRLVLRFGEDCAFAITGAPCQAWLDDEEMLPWSARSAWAGQTLTLVPSDRQVFTYVTIAGGIDVPPVLGSRSTQHRGSFGGLFGRALRAGDRLPLSPTRPIFTCDFAVPPPPFDTDMPLRVVPAAEYDLLTPRSRENLWAKGWKVTGASNRAGYRLSGETLLLTETVELRSHGIVPGVLQLPPSGQPVVQLADAATMGGYPKIGTVIPADLWRLAQHRPRESLRFQMTDYRRALAAMGEHEAFLEKIASIGAARRKPSHARPLVALIDQIADIMRRNRVDEIVLQEPSIRLTLKASTRNLEASVSSPEAGRWHRCAQTGIRRGRHAVVGWLETETGLLPVRSDLAPFGMRPTNIMVGAGDVLFSTRAEIPSSTP</sequence>
<dbReference type="GO" id="GO:0016787">
    <property type="term" value="F:hydrolase activity"/>
    <property type="evidence" value="ECO:0007669"/>
    <property type="project" value="UniProtKB-KW"/>
</dbReference>
<keyword evidence="1" id="KW-0547">Nucleotide-binding</keyword>
<dbReference type="RefSeq" id="WP_092495665.1">
    <property type="nucleotide sequence ID" value="NZ_FOFG01000003.1"/>
</dbReference>
<accession>A0A1H9E3Q8</accession>
<evidence type="ECO:0000256" key="2">
    <source>
        <dbReference type="ARBA" id="ARBA00022801"/>
    </source>
</evidence>
<evidence type="ECO:0000256" key="3">
    <source>
        <dbReference type="ARBA" id="ARBA00022840"/>
    </source>
</evidence>
<reference evidence="5 6" key="1">
    <citation type="submission" date="2016-10" db="EMBL/GenBank/DDBJ databases">
        <authorList>
            <person name="de Groot N.N."/>
        </authorList>
    </citation>
    <scope>NUCLEOTIDE SEQUENCE [LARGE SCALE GENOMIC DNA]</scope>
    <source>
        <strain evidence="5 6">A52C2</strain>
    </source>
</reference>
<dbReference type="Pfam" id="PF02626">
    <property type="entry name" value="CT_A_B"/>
    <property type="match status" value="1"/>
</dbReference>
<evidence type="ECO:0000313" key="5">
    <source>
        <dbReference type="EMBL" id="SEQ19558.1"/>
    </source>
</evidence>
<dbReference type="GO" id="GO:0005524">
    <property type="term" value="F:ATP binding"/>
    <property type="evidence" value="ECO:0007669"/>
    <property type="project" value="UniProtKB-KW"/>
</dbReference>
<dbReference type="OrthoDB" id="9782422at2"/>
<dbReference type="Proteomes" id="UP000199647">
    <property type="component" value="Unassembled WGS sequence"/>
</dbReference>
<name>A0A1H9E3Q8_9HYPH</name>
<feature type="domain" description="Carboxyltransferase" evidence="4">
    <location>
        <begin position="23"/>
        <end position="300"/>
    </location>
</feature>